<dbReference type="Proteomes" id="UP000409037">
    <property type="component" value="Unassembled WGS sequence"/>
</dbReference>
<dbReference type="AlphaFoldDB" id="A0A5E7FMM6"/>
<sequence length="139" mass="15849">MRGTSNKQKKHNFHCFGYELQDLCISAVEYVFIYFSDCRDHRPRSKQCSVKHHGARHASCLEAPRDSDFTHCLNPLNRFHRIPLPTHHMLESTIADALHLVNAMLDEVNTACPGIETRFEIEGVSGEEEEDAKSTVEPV</sequence>
<evidence type="ECO:0000313" key="2">
    <source>
        <dbReference type="Proteomes" id="UP000409037"/>
    </source>
</evidence>
<name>A0A5E7FMM6_PSEFL</name>
<reference evidence="1 2" key="1">
    <citation type="submission" date="2019-09" db="EMBL/GenBank/DDBJ databases">
        <authorList>
            <person name="Chandra G."/>
            <person name="Truman W A."/>
        </authorList>
    </citation>
    <scope>NUCLEOTIDE SEQUENCE [LARGE SCALE GENOMIC DNA]</scope>
    <source>
        <strain evidence="1">PS833</strain>
    </source>
</reference>
<evidence type="ECO:0000313" key="1">
    <source>
        <dbReference type="EMBL" id="VVO39467.1"/>
    </source>
</evidence>
<gene>
    <name evidence="1" type="ORF">PS833_05675</name>
</gene>
<dbReference type="EMBL" id="CABVHU010000020">
    <property type="protein sequence ID" value="VVO39467.1"/>
    <property type="molecule type" value="Genomic_DNA"/>
</dbReference>
<organism evidence="1 2">
    <name type="scientific">Pseudomonas fluorescens</name>
    <dbReference type="NCBI Taxonomy" id="294"/>
    <lineage>
        <taxon>Bacteria</taxon>
        <taxon>Pseudomonadati</taxon>
        <taxon>Pseudomonadota</taxon>
        <taxon>Gammaproteobacteria</taxon>
        <taxon>Pseudomonadales</taxon>
        <taxon>Pseudomonadaceae</taxon>
        <taxon>Pseudomonas</taxon>
    </lineage>
</organism>
<protein>
    <submittedName>
        <fullName evidence="1">Uncharacterized protein</fullName>
    </submittedName>
</protein>
<proteinExistence type="predicted"/>
<accession>A0A5E7FMM6</accession>